<protein>
    <submittedName>
        <fullName evidence="2">Uncharacterized protein</fullName>
    </submittedName>
</protein>
<dbReference type="RefSeq" id="XP_033401197.1">
    <property type="nucleotide sequence ID" value="XM_033535170.1"/>
</dbReference>
<evidence type="ECO:0000313" key="3">
    <source>
        <dbReference type="Proteomes" id="UP000799438"/>
    </source>
</evidence>
<dbReference type="EMBL" id="ML995477">
    <property type="protein sequence ID" value="KAF2145485.1"/>
    <property type="molecule type" value="Genomic_DNA"/>
</dbReference>
<keyword evidence="3" id="KW-1185">Reference proteome</keyword>
<dbReference type="GeneID" id="54292664"/>
<evidence type="ECO:0000256" key="1">
    <source>
        <dbReference type="SAM" id="MobiDB-lite"/>
    </source>
</evidence>
<feature type="compositionally biased region" description="Basic and acidic residues" evidence="1">
    <location>
        <begin position="207"/>
        <end position="216"/>
    </location>
</feature>
<feature type="compositionally biased region" description="Basic and acidic residues" evidence="1">
    <location>
        <begin position="22"/>
        <end position="37"/>
    </location>
</feature>
<sequence>MPWFASHHPPWWPSDRMRVMARQDHRARQAFRADLRPPGRPTSPTSHPQSAIRSPLDEAEAVSRADSPPCRHACRRASGSAPVRVRAKPVVMPGQARAPRLRVAVPRGPRAAAPASAPASSSRLDSRQGAPGRGDRGAVVWGGGRASVARRLLLITHAGAGPAAAACWVAVVRTCRRRRALRCVWTTGGRRRTADGGSVVPLAPDDSGSKGRGRGD</sequence>
<reference evidence="2" key="1">
    <citation type="journal article" date="2020" name="Stud. Mycol.">
        <title>101 Dothideomycetes genomes: a test case for predicting lifestyles and emergence of pathogens.</title>
        <authorList>
            <person name="Haridas S."/>
            <person name="Albert R."/>
            <person name="Binder M."/>
            <person name="Bloem J."/>
            <person name="Labutti K."/>
            <person name="Salamov A."/>
            <person name="Andreopoulos B."/>
            <person name="Baker S."/>
            <person name="Barry K."/>
            <person name="Bills G."/>
            <person name="Bluhm B."/>
            <person name="Cannon C."/>
            <person name="Castanera R."/>
            <person name="Culley D."/>
            <person name="Daum C."/>
            <person name="Ezra D."/>
            <person name="Gonzalez J."/>
            <person name="Henrissat B."/>
            <person name="Kuo A."/>
            <person name="Liang C."/>
            <person name="Lipzen A."/>
            <person name="Lutzoni F."/>
            <person name="Magnuson J."/>
            <person name="Mondo S."/>
            <person name="Nolan M."/>
            <person name="Ohm R."/>
            <person name="Pangilinan J."/>
            <person name="Park H.-J."/>
            <person name="Ramirez L."/>
            <person name="Alfaro M."/>
            <person name="Sun H."/>
            <person name="Tritt A."/>
            <person name="Yoshinaga Y."/>
            <person name="Zwiers L.-H."/>
            <person name="Turgeon B."/>
            <person name="Goodwin S."/>
            <person name="Spatafora J."/>
            <person name="Crous P."/>
            <person name="Grigoriev I."/>
        </authorList>
    </citation>
    <scope>NUCLEOTIDE SEQUENCE</scope>
    <source>
        <strain evidence="2">CBS 121167</strain>
    </source>
</reference>
<feature type="region of interest" description="Disordered" evidence="1">
    <location>
        <begin position="105"/>
        <end position="138"/>
    </location>
</feature>
<dbReference type="AlphaFoldDB" id="A0A6A6BQA6"/>
<organism evidence="2 3">
    <name type="scientific">Aplosporella prunicola CBS 121167</name>
    <dbReference type="NCBI Taxonomy" id="1176127"/>
    <lineage>
        <taxon>Eukaryota</taxon>
        <taxon>Fungi</taxon>
        <taxon>Dikarya</taxon>
        <taxon>Ascomycota</taxon>
        <taxon>Pezizomycotina</taxon>
        <taxon>Dothideomycetes</taxon>
        <taxon>Dothideomycetes incertae sedis</taxon>
        <taxon>Botryosphaeriales</taxon>
        <taxon>Aplosporellaceae</taxon>
        <taxon>Aplosporella</taxon>
    </lineage>
</organism>
<accession>A0A6A6BQA6</accession>
<evidence type="ECO:0000313" key="2">
    <source>
        <dbReference type="EMBL" id="KAF2145485.1"/>
    </source>
</evidence>
<gene>
    <name evidence="2" type="ORF">K452DRAFT_120656</name>
</gene>
<name>A0A6A6BQA6_9PEZI</name>
<feature type="region of interest" description="Disordered" evidence="1">
    <location>
        <begin position="190"/>
        <end position="216"/>
    </location>
</feature>
<feature type="compositionally biased region" description="Low complexity" evidence="1">
    <location>
        <begin position="105"/>
        <end position="123"/>
    </location>
</feature>
<feature type="compositionally biased region" description="Polar residues" evidence="1">
    <location>
        <begin position="42"/>
        <end position="52"/>
    </location>
</feature>
<dbReference type="Proteomes" id="UP000799438">
    <property type="component" value="Unassembled WGS sequence"/>
</dbReference>
<feature type="region of interest" description="Disordered" evidence="1">
    <location>
        <begin position="22"/>
        <end position="86"/>
    </location>
</feature>
<proteinExistence type="predicted"/>